<accession>A0ABP0QK34</accession>
<keyword evidence="5" id="KW-1185">Reference proteome</keyword>
<dbReference type="PANTHER" id="PTHR35149:SF1">
    <property type="entry name" value="DUF5655 DOMAIN-CONTAINING PROTEIN"/>
    <property type="match status" value="1"/>
</dbReference>
<feature type="region of interest" description="Disordered" evidence="1">
    <location>
        <begin position="866"/>
        <end position="894"/>
    </location>
</feature>
<dbReference type="Pfam" id="PF07510">
    <property type="entry name" value="GmrSD_C"/>
    <property type="match status" value="1"/>
</dbReference>
<feature type="domain" description="GmrSD restriction endonucleases C-terminal" evidence="3">
    <location>
        <begin position="617"/>
        <end position="728"/>
    </location>
</feature>
<evidence type="ECO:0000259" key="2">
    <source>
        <dbReference type="Pfam" id="PF03235"/>
    </source>
</evidence>
<dbReference type="PANTHER" id="PTHR35149">
    <property type="entry name" value="SLL5132 PROTEIN"/>
    <property type="match status" value="1"/>
</dbReference>
<proteinExistence type="predicted"/>
<reference evidence="4 5" key="1">
    <citation type="submission" date="2024-02" db="EMBL/GenBank/DDBJ databases">
        <authorList>
            <person name="Chen Y."/>
            <person name="Shah S."/>
            <person name="Dougan E. K."/>
            <person name="Thang M."/>
            <person name="Chan C."/>
        </authorList>
    </citation>
    <scope>NUCLEOTIDE SEQUENCE [LARGE SCALE GENOMIC DNA]</scope>
</reference>
<evidence type="ECO:0000256" key="1">
    <source>
        <dbReference type="SAM" id="MobiDB-lite"/>
    </source>
</evidence>
<dbReference type="EMBL" id="CAXAMM010039564">
    <property type="protein sequence ID" value="CAK9087322.1"/>
    <property type="molecule type" value="Genomic_DNA"/>
</dbReference>
<comment type="caution">
    <text evidence="4">The sequence shown here is derived from an EMBL/GenBank/DDBJ whole genome shotgun (WGS) entry which is preliminary data.</text>
</comment>
<name>A0ABP0QK34_9DINO</name>
<dbReference type="InterPro" id="IPR004919">
    <property type="entry name" value="GmrSD_N"/>
</dbReference>
<protein>
    <recommendedName>
        <fullName evidence="6">DUF262 domain-containing protein</fullName>
    </recommendedName>
</protein>
<evidence type="ECO:0000313" key="5">
    <source>
        <dbReference type="Proteomes" id="UP001642464"/>
    </source>
</evidence>
<sequence length="1057" mass="123355">MEKPKNWNELLHEATYVIAPFQRAYRWKTEMALRLWLDCYDHFATNSCAEVDDGYHLGSIITYKDNADEFVRYVVDGQQRLVTLWIFFRAMFFWCSHHEEDHERTCSNVVDIANGELAFPRKGRSRTRRLKFAARSTVDGFFERFFAKKIGYETDWDELKELICHDPPNDQEKKFVNVFRAALFFMCNHFGLPDDRGMVQSGNLDSKDYQTWIPTHYRELYLDKTERCKKFGCANKIQAFAKFMVANLHVALISVESKTKAMQMYRSINNQRDHAETATEMEILKAMLQAPTNEHQTDKYAQWENCASEFRGTTRDELDLFAYYMHVIVELTPRPSGKLEKNSMEDFAKSPTQDNFEDEPYQCTLIEHIKRRFIVEDEQDRVRRKLFDVKNPTKLDENAVDLFFSKWMNTDSVVCFLGFLRVDDHRWAQGHYLGQTSSKRIQNTVTLLKHVAHTGLDMDWVAPAFFFVVKFRCMQSSDHLNAAAEFFDLLEKGFVAYNAFCKRGNGKAMFGRPGHSKTDAEQVFCRYMKHYRELIGVIYKEDNPTSILEWMRKKFVDCRHSLQEGVVDCFSQTVKFSTESAKAFYKVRATYLLLKAECVTTPDESELYTKLSGWLPSNLRGGCPRGFACVDRTHGPIALEHIHPESNLGDQDAWAADDHKNMVDNLGNYCLLVPEERNAFTGSTFLQKKRMLERSGFGLSKRIAARDGQTRDEWSTKDVKQRRKELLRHAVCGWVGAVEAATIDDEAEVDLDGVRTPYPVAEVAQEEAAAEVPVADAQNKTSLCSHLYQEDNMPRDVEDAKRKQWRCGELLNRNCFSAHTYKEWRCDFERVKQCEDTCDGSKWNCPKFAAERQRILDSYPNIIAEQDSNSDLPEMPQPASHSVPNPPAAVPSPRVRTVGIVHSSRRSGRGYTGKIECTHEGSRINPMPTFDDERQDLKTNQCVTFDLDLTDPGRPRARNIQLDTRSDLQRWMRNYRRMLDDRAWSRLQKTDTEAQQYVRRRVEAYRSKIDNFSRFFEYLLNEFEHQRRPRAPLILRSRSRRRGRSRDWSYRGRRKRR</sequence>
<organism evidence="4 5">
    <name type="scientific">Durusdinium trenchii</name>
    <dbReference type="NCBI Taxonomy" id="1381693"/>
    <lineage>
        <taxon>Eukaryota</taxon>
        <taxon>Sar</taxon>
        <taxon>Alveolata</taxon>
        <taxon>Dinophyceae</taxon>
        <taxon>Suessiales</taxon>
        <taxon>Symbiodiniaceae</taxon>
        <taxon>Durusdinium</taxon>
    </lineage>
</organism>
<dbReference type="Proteomes" id="UP001642464">
    <property type="component" value="Unassembled WGS sequence"/>
</dbReference>
<evidence type="ECO:0008006" key="6">
    <source>
        <dbReference type="Google" id="ProtNLM"/>
    </source>
</evidence>
<dbReference type="InterPro" id="IPR011089">
    <property type="entry name" value="GmrSD_C"/>
</dbReference>
<evidence type="ECO:0000313" key="4">
    <source>
        <dbReference type="EMBL" id="CAK9087322.1"/>
    </source>
</evidence>
<dbReference type="Pfam" id="PF03235">
    <property type="entry name" value="GmrSD_N"/>
    <property type="match status" value="1"/>
</dbReference>
<gene>
    <name evidence="4" type="ORF">SCF082_LOCUS41282</name>
</gene>
<feature type="domain" description="GmrSD restriction endonucleases N-terminal" evidence="2">
    <location>
        <begin position="9"/>
        <end position="287"/>
    </location>
</feature>
<evidence type="ECO:0000259" key="3">
    <source>
        <dbReference type="Pfam" id="PF07510"/>
    </source>
</evidence>